<keyword evidence="5 7" id="KW-0539">Nucleus</keyword>
<evidence type="ECO:0000256" key="8">
    <source>
        <dbReference type="SAM" id="Coils"/>
    </source>
</evidence>
<keyword evidence="4 7" id="KW-0804">Transcription</keyword>
<comment type="similarity">
    <text evidence="7">Belongs to the MATALPHA1 family.</text>
</comment>
<evidence type="ECO:0000259" key="10">
    <source>
        <dbReference type="PROSITE" id="PS51325"/>
    </source>
</evidence>
<evidence type="ECO:0000313" key="12">
    <source>
        <dbReference type="Proteomes" id="UP000800096"/>
    </source>
</evidence>
<sequence>MAIIHRAGPTRNYDGEDMKHFLNTRDAKQIVQLMRCLNEPVKQVALAAGLMTMSAHVTEDSATPEAASDNVEKVEKVKKAMNAFVGFRCYYITIPAFKVWPMKMLSHLVSQLWEQEPNKPLWTLMTKAWSAMRDQVGKENVPLGQFFQIICPHLGMTSPRTYLEEYGWTLDINAEGLPILSRNPANMSPGLVGTEFDDLTLSVEDITSVCQAMGYAQGYVSDPNSASQTFLGRSVEKQTQQQVTENQKKLAARKKQRAKREAARESNTAAALRKEFNDMQAAFPECNDEDDDFTGSSQFYNQLTGLLSTNNAQTQFANAPASVNNTFAMAPPVNFGSPTNSTNLPGNSFMLQANNFVFPASNFATPPVNASLPPTSNNAFQQGANINATLPTYKPRSG</sequence>
<keyword evidence="2 7" id="KW-0805">Transcription regulation</keyword>
<dbReference type="EMBL" id="ML979138">
    <property type="protein sequence ID" value="KAF1913578.1"/>
    <property type="molecule type" value="Genomic_DNA"/>
</dbReference>
<proteinExistence type="inferred from homology"/>
<dbReference type="GO" id="GO:0005634">
    <property type="term" value="C:nucleus"/>
    <property type="evidence" value="ECO:0007669"/>
    <property type="project" value="UniProtKB-SubCell"/>
</dbReference>
<dbReference type="AlphaFoldDB" id="A0A6A5QFH8"/>
<protein>
    <recommendedName>
        <fullName evidence="1">Mating-type protein MAT-1</fullName>
    </recommendedName>
</protein>
<keyword evidence="12" id="KW-1185">Reference proteome</keyword>
<evidence type="ECO:0000256" key="2">
    <source>
        <dbReference type="ARBA" id="ARBA00023015"/>
    </source>
</evidence>
<dbReference type="OrthoDB" id="5398665at2759"/>
<name>A0A6A5QFH8_AMPQU</name>
<organism evidence="11 12">
    <name type="scientific">Ampelomyces quisqualis</name>
    <name type="common">Powdery mildew agent</name>
    <dbReference type="NCBI Taxonomy" id="50730"/>
    <lineage>
        <taxon>Eukaryota</taxon>
        <taxon>Fungi</taxon>
        <taxon>Dikarya</taxon>
        <taxon>Ascomycota</taxon>
        <taxon>Pezizomycotina</taxon>
        <taxon>Dothideomycetes</taxon>
        <taxon>Pleosporomycetidae</taxon>
        <taxon>Pleosporales</taxon>
        <taxon>Pleosporineae</taxon>
        <taxon>Phaeosphaeriaceae</taxon>
        <taxon>Ampelomyces</taxon>
    </lineage>
</organism>
<dbReference type="GO" id="GO:0008301">
    <property type="term" value="F:DNA binding, bending"/>
    <property type="evidence" value="ECO:0007669"/>
    <property type="project" value="InterPro"/>
</dbReference>
<feature type="region of interest" description="Disordered" evidence="9">
    <location>
        <begin position="378"/>
        <end position="398"/>
    </location>
</feature>
<feature type="domain" description="Alpha box" evidence="10">
    <location>
        <begin position="76"/>
        <end position="133"/>
    </location>
</feature>
<evidence type="ECO:0000256" key="1">
    <source>
        <dbReference type="ARBA" id="ARBA00015083"/>
    </source>
</evidence>
<reference evidence="11" key="1">
    <citation type="journal article" date="2020" name="Stud. Mycol.">
        <title>101 Dothideomycetes genomes: a test case for predicting lifestyles and emergence of pathogens.</title>
        <authorList>
            <person name="Haridas S."/>
            <person name="Albert R."/>
            <person name="Binder M."/>
            <person name="Bloem J."/>
            <person name="Labutti K."/>
            <person name="Salamov A."/>
            <person name="Andreopoulos B."/>
            <person name="Baker S."/>
            <person name="Barry K."/>
            <person name="Bills G."/>
            <person name="Bluhm B."/>
            <person name="Cannon C."/>
            <person name="Castanera R."/>
            <person name="Culley D."/>
            <person name="Daum C."/>
            <person name="Ezra D."/>
            <person name="Gonzalez J."/>
            <person name="Henrissat B."/>
            <person name="Kuo A."/>
            <person name="Liang C."/>
            <person name="Lipzen A."/>
            <person name="Lutzoni F."/>
            <person name="Magnuson J."/>
            <person name="Mondo S."/>
            <person name="Nolan M."/>
            <person name="Ohm R."/>
            <person name="Pangilinan J."/>
            <person name="Park H.-J."/>
            <person name="Ramirez L."/>
            <person name="Alfaro M."/>
            <person name="Sun H."/>
            <person name="Tritt A."/>
            <person name="Yoshinaga Y."/>
            <person name="Zwiers L.-H."/>
            <person name="Turgeon B."/>
            <person name="Goodwin S."/>
            <person name="Spatafora J."/>
            <person name="Crous P."/>
            <person name="Grigoriev I."/>
        </authorList>
    </citation>
    <scope>NUCLEOTIDE SEQUENCE</scope>
    <source>
        <strain evidence="11">HMLAC05119</strain>
    </source>
</reference>
<comment type="function">
    <text evidence="6">Mating type proteins are sequence specific DNA-binding proteins that act as master switches in fungal differentiation by controlling gene expression in a cell type-specific fashion. Transcriptional activator that induces the transcription of alpha-specific genes.</text>
</comment>
<evidence type="ECO:0000256" key="3">
    <source>
        <dbReference type="ARBA" id="ARBA00023125"/>
    </source>
</evidence>
<feature type="coiled-coil region" evidence="8">
    <location>
        <begin position="241"/>
        <end position="275"/>
    </location>
</feature>
<dbReference type="Proteomes" id="UP000800096">
    <property type="component" value="Unassembled WGS sequence"/>
</dbReference>
<keyword evidence="3 7" id="KW-0238">DNA-binding</keyword>
<evidence type="ECO:0000256" key="6">
    <source>
        <dbReference type="ARBA" id="ARBA00035106"/>
    </source>
</evidence>
<dbReference type="PROSITE" id="PS51325">
    <property type="entry name" value="ALPHA_BOX"/>
    <property type="match status" value="1"/>
</dbReference>
<dbReference type="InterPro" id="IPR006856">
    <property type="entry name" value="MATalpha_HMGbox"/>
</dbReference>
<feature type="compositionally biased region" description="Polar residues" evidence="9">
    <location>
        <begin position="378"/>
        <end position="390"/>
    </location>
</feature>
<accession>A0A6A5QFH8</accession>
<evidence type="ECO:0000313" key="11">
    <source>
        <dbReference type="EMBL" id="KAF1913578.1"/>
    </source>
</evidence>
<evidence type="ECO:0000256" key="7">
    <source>
        <dbReference type="RuleBase" id="RU003516"/>
    </source>
</evidence>
<evidence type="ECO:0000256" key="4">
    <source>
        <dbReference type="ARBA" id="ARBA00023163"/>
    </source>
</evidence>
<evidence type="ECO:0000256" key="5">
    <source>
        <dbReference type="ARBA" id="ARBA00023242"/>
    </source>
</evidence>
<dbReference type="Pfam" id="PF04769">
    <property type="entry name" value="MATalpha_HMGbox"/>
    <property type="match status" value="1"/>
</dbReference>
<keyword evidence="8" id="KW-0175">Coiled coil</keyword>
<dbReference type="GO" id="GO:0045895">
    <property type="term" value="P:positive regulation of mating-type specific transcription, DNA-templated"/>
    <property type="evidence" value="ECO:0007669"/>
    <property type="project" value="InterPro"/>
</dbReference>
<evidence type="ECO:0000256" key="9">
    <source>
        <dbReference type="SAM" id="MobiDB-lite"/>
    </source>
</evidence>
<comment type="subcellular location">
    <subcellularLocation>
        <location evidence="7">Nucleus</location>
    </subcellularLocation>
</comment>
<gene>
    <name evidence="11" type="ORF">BDU57DRAFT_558582</name>
</gene>